<evidence type="ECO:0000256" key="8">
    <source>
        <dbReference type="ARBA" id="ARBA00023012"/>
    </source>
</evidence>
<keyword evidence="10" id="KW-1133">Transmembrane helix</keyword>
<evidence type="ECO:0000256" key="10">
    <source>
        <dbReference type="SAM" id="Phobius"/>
    </source>
</evidence>
<protein>
    <recommendedName>
        <fullName evidence="2">histidine kinase</fullName>
        <ecNumber evidence="2">2.7.13.3</ecNumber>
    </recommendedName>
</protein>
<evidence type="ECO:0000256" key="2">
    <source>
        <dbReference type="ARBA" id="ARBA00012438"/>
    </source>
</evidence>
<keyword evidence="7" id="KW-0067">ATP-binding</keyword>
<dbReference type="STRING" id="1123281.SAMN02745180_02468"/>
<comment type="catalytic activity">
    <reaction evidence="1">
        <text>ATP + protein L-histidine = ADP + protein N-phospho-L-histidine.</text>
        <dbReference type="EC" id="2.7.13.3"/>
    </reaction>
</comment>
<reference evidence="12 13" key="1">
    <citation type="submission" date="2016-11" db="EMBL/GenBank/DDBJ databases">
        <authorList>
            <person name="Jaros S."/>
            <person name="Januszkiewicz K."/>
            <person name="Wedrychowicz H."/>
        </authorList>
    </citation>
    <scope>NUCLEOTIDE SEQUENCE [LARGE SCALE GENOMIC DNA]</scope>
    <source>
        <strain evidence="12 13">DSM 13106</strain>
    </source>
</reference>
<feature type="transmembrane region" description="Helical" evidence="10">
    <location>
        <begin position="117"/>
        <end position="139"/>
    </location>
</feature>
<dbReference type="CDD" id="cd16917">
    <property type="entry name" value="HATPase_UhpB-NarQ-NarX-like"/>
    <property type="match status" value="1"/>
</dbReference>
<dbReference type="Pfam" id="PF07730">
    <property type="entry name" value="HisKA_3"/>
    <property type="match status" value="1"/>
</dbReference>
<dbReference type="GO" id="GO:0000155">
    <property type="term" value="F:phosphorelay sensor kinase activity"/>
    <property type="evidence" value="ECO:0007669"/>
    <property type="project" value="InterPro"/>
</dbReference>
<dbReference type="SMART" id="SM00387">
    <property type="entry name" value="HATPase_c"/>
    <property type="match status" value="1"/>
</dbReference>
<dbReference type="EMBL" id="FQXR01000016">
    <property type="protein sequence ID" value="SHI15848.1"/>
    <property type="molecule type" value="Genomic_DNA"/>
</dbReference>
<evidence type="ECO:0000259" key="11">
    <source>
        <dbReference type="PROSITE" id="PS50109"/>
    </source>
</evidence>
<dbReference type="InterPro" id="IPR011712">
    <property type="entry name" value="Sig_transdc_His_kin_sub3_dim/P"/>
</dbReference>
<dbReference type="PROSITE" id="PS50109">
    <property type="entry name" value="HIS_KIN"/>
    <property type="match status" value="1"/>
</dbReference>
<dbReference type="InterPro" id="IPR036890">
    <property type="entry name" value="HATPase_C_sf"/>
</dbReference>
<dbReference type="InterPro" id="IPR005467">
    <property type="entry name" value="His_kinase_dom"/>
</dbReference>
<sequence>MNNKKLIIIRYFILATLIFSIVGYKENVDVYTVISVLIFIINNQIRFFIFKDKKYIIFISLMLEWIVSYFCYKNYGGLVFSYMCIGIIDGVFLLKGKLSYISIGLAMLTTGLMSRNLNINEITLNVASLITLAILSNYVKDKNDRLIKTEELYDKLRISEEQLRKANSELEIYTNSIKELAILRERNRISREIHDSVGHSLSTIIIQLGAIEKIAQEDGNMASDMAKNLSGFAKDGLNEIRTALRELKPREFEKYESIIAIEDLTKEFSKLTGVDVKLGFTKEKWPLNGGQSFVVYRIVQEFLSNSVRHGKATKVNIFMNFNEDDLILTLKDNGQGADNLEKGMGLTNIYERVNELGGQVDYDTQKDKGFLLRVVLKLDKSLVF</sequence>
<feature type="transmembrane region" description="Helical" evidence="10">
    <location>
        <begin position="7"/>
        <end position="24"/>
    </location>
</feature>
<organism evidence="12 13">
    <name type="scientific">Sporanaerobacter acetigenes DSM 13106</name>
    <dbReference type="NCBI Taxonomy" id="1123281"/>
    <lineage>
        <taxon>Bacteria</taxon>
        <taxon>Bacillati</taxon>
        <taxon>Bacillota</taxon>
        <taxon>Tissierellia</taxon>
        <taxon>Tissierellales</taxon>
        <taxon>Sporanaerobacteraceae</taxon>
        <taxon>Sporanaerobacter</taxon>
    </lineage>
</organism>
<evidence type="ECO:0000256" key="5">
    <source>
        <dbReference type="ARBA" id="ARBA00022741"/>
    </source>
</evidence>
<feature type="transmembrane region" description="Helical" evidence="10">
    <location>
        <begin position="30"/>
        <end position="48"/>
    </location>
</feature>
<dbReference type="EC" id="2.7.13.3" evidence="2"/>
<keyword evidence="10" id="KW-0472">Membrane</keyword>
<dbReference type="GO" id="GO:0046983">
    <property type="term" value="F:protein dimerization activity"/>
    <property type="evidence" value="ECO:0007669"/>
    <property type="project" value="InterPro"/>
</dbReference>
<dbReference type="RefSeq" id="WP_072745098.1">
    <property type="nucleotide sequence ID" value="NZ_FQXR01000016.1"/>
</dbReference>
<feature type="coiled-coil region" evidence="9">
    <location>
        <begin position="149"/>
        <end position="183"/>
    </location>
</feature>
<dbReference type="Proteomes" id="UP000184389">
    <property type="component" value="Unassembled WGS sequence"/>
</dbReference>
<dbReference type="PANTHER" id="PTHR24421:SF10">
    <property type="entry name" value="NITRATE_NITRITE SENSOR PROTEIN NARQ"/>
    <property type="match status" value="1"/>
</dbReference>
<dbReference type="SUPFAM" id="SSF55874">
    <property type="entry name" value="ATPase domain of HSP90 chaperone/DNA topoisomerase II/histidine kinase"/>
    <property type="match status" value="1"/>
</dbReference>
<evidence type="ECO:0000313" key="13">
    <source>
        <dbReference type="Proteomes" id="UP000184389"/>
    </source>
</evidence>
<dbReference type="PANTHER" id="PTHR24421">
    <property type="entry name" value="NITRATE/NITRITE SENSOR PROTEIN NARX-RELATED"/>
    <property type="match status" value="1"/>
</dbReference>
<dbReference type="GO" id="GO:0016020">
    <property type="term" value="C:membrane"/>
    <property type="evidence" value="ECO:0007669"/>
    <property type="project" value="InterPro"/>
</dbReference>
<evidence type="ECO:0000256" key="1">
    <source>
        <dbReference type="ARBA" id="ARBA00000085"/>
    </source>
</evidence>
<gene>
    <name evidence="12" type="ORF">SAMN02745180_02468</name>
</gene>
<feature type="domain" description="Histidine kinase" evidence="11">
    <location>
        <begin position="196"/>
        <end position="380"/>
    </location>
</feature>
<evidence type="ECO:0000256" key="7">
    <source>
        <dbReference type="ARBA" id="ARBA00022840"/>
    </source>
</evidence>
<feature type="transmembrane region" description="Helical" evidence="10">
    <location>
        <begin position="78"/>
        <end position="96"/>
    </location>
</feature>
<dbReference type="OrthoDB" id="9781904at2"/>
<keyword evidence="6 12" id="KW-0418">Kinase</keyword>
<evidence type="ECO:0000256" key="3">
    <source>
        <dbReference type="ARBA" id="ARBA00022553"/>
    </source>
</evidence>
<evidence type="ECO:0000256" key="6">
    <source>
        <dbReference type="ARBA" id="ARBA00022777"/>
    </source>
</evidence>
<name>A0A1M5YVJ7_9FIRM</name>
<evidence type="ECO:0000313" key="12">
    <source>
        <dbReference type="EMBL" id="SHI15848.1"/>
    </source>
</evidence>
<dbReference type="GO" id="GO:0005524">
    <property type="term" value="F:ATP binding"/>
    <property type="evidence" value="ECO:0007669"/>
    <property type="project" value="UniProtKB-KW"/>
</dbReference>
<accession>A0A1M5YVJ7</accession>
<evidence type="ECO:0000256" key="4">
    <source>
        <dbReference type="ARBA" id="ARBA00022679"/>
    </source>
</evidence>
<keyword evidence="8" id="KW-0902">Two-component regulatory system</keyword>
<proteinExistence type="predicted"/>
<keyword evidence="4" id="KW-0808">Transferase</keyword>
<keyword evidence="5" id="KW-0547">Nucleotide-binding</keyword>
<keyword evidence="9" id="KW-0175">Coiled coil</keyword>
<dbReference type="Pfam" id="PF02518">
    <property type="entry name" value="HATPase_c"/>
    <property type="match status" value="1"/>
</dbReference>
<dbReference type="InterPro" id="IPR003594">
    <property type="entry name" value="HATPase_dom"/>
</dbReference>
<dbReference type="Gene3D" id="3.30.565.10">
    <property type="entry name" value="Histidine kinase-like ATPase, C-terminal domain"/>
    <property type="match status" value="1"/>
</dbReference>
<dbReference type="Gene3D" id="1.20.5.1930">
    <property type="match status" value="1"/>
</dbReference>
<evidence type="ECO:0000256" key="9">
    <source>
        <dbReference type="SAM" id="Coils"/>
    </source>
</evidence>
<keyword evidence="10" id="KW-0812">Transmembrane</keyword>
<keyword evidence="13" id="KW-1185">Reference proteome</keyword>
<dbReference type="InterPro" id="IPR050482">
    <property type="entry name" value="Sensor_HK_TwoCompSys"/>
</dbReference>
<keyword evidence="3" id="KW-0597">Phosphoprotein</keyword>
<dbReference type="AlphaFoldDB" id="A0A1M5YVJ7"/>